<organism evidence="2 3">
    <name type="scientific">Streptomyces exfoliatus</name>
    <name type="common">Streptomyces hydrogenans</name>
    <dbReference type="NCBI Taxonomy" id="1905"/>
    <lineage>
        <taxon>Bacteria</taxon>
        <taxon>Bacillati</taxon>
        <taxon>Actinomycetota</taxon>
        <taxon>Actinomycetes</taxon>
        <taxon>Kitasatosporales</taxon>
        <taxon>Streptomycetaceae</taxon>
        <taxon>Streptomyces</taxon>
    </lineage>
</organism>
<evidence type="ECO:0000256" key="1">
    <source>
        <dbReference type="SAM" id="MobiDB-lite"/>
    </source>
</evidence>
<evidence type="ECO:0000313" key="3">
    <source>
        <dbReference type="Proteomes" id="UP001551210"/>
    </source>
</evidence>
<name>A0ABV3CNE5_STREX</name>
<dbReference type="EMBL" id="JBEZAM010000001">
    <property type="protein sequence ID" value="MEU7291717.1"/>
    <property type="molecule type" value="Genomic_DNA"/>
</dbReference>
<dbReference type="RefSeq" id="WP_359202807.1">
    <property type="nucleotide sequence ID" value="NZ_JBEZAM010000001.1"/>
</dbReference>
<protein>
    <submittedName>
        <fullName evidence="2">Uncharacterized protein</fullName>
    </submittedName>
</protein>
<feature type="region of interest" description="Disordered" evidence="1">
    <location>
        <begin position="71"/>
        <end position="93"/>
    </location>
</feature>
<accession>A0ABV3CNE5</accession>
<sequence length="93" mass="10647">MIRLRIHLTDWPHRALVLTDTPRPNCPCCGGEGGHAYDYGDESGEYAGTEWDPCHCWDETRRWTLLPLPRLPRRRTPATDPWGPGGYSDEPPF</sequence>
<evidence type="ECO:0000313" key="2">
    <source>
        <dbReference type="EMBL" id="MEU7291717.1"/>
    </source>
</evidence>
<gene>
    <name evidence="2" type="ORF">AB0A76_00695</name>
</gene>
<keyword evidence="3" id="KW-1185">Reference proteome</keyword>
<comment type="caution">
    <text evidence="2">The sequence shown here is derived from an EMBL/GenBank/DDBJ whole genome shotgun (WGS) entry which is preliminary data.</text>
</comment>
<reference evidence="2 3" key="1">
    <citation type="submission" date="2024-06" db="EMBL/GenBank/DDBJ databases">
        <title>The Natural Products Discovery Center: Release of the First 8490 Sequenced Strains for Exploring Actinobacteria Biosynthetic Diversity.</title>
        <authorList>
            <person name="Kalkreuter E."/>
            <person name="Kautsar S.A."/>
            <person name="Yang D."/>
            <person name="Bader C.D."/>
            <person name="Teijaro C.N."/>
            <person name="Fluegel L."/>
            <person name="Davis C.M."/>
            <person name="Simpson J.R."/>
            <person name="Lauterbach L."/>
            <person name="Steele A.D."/>
            <person name="Gui C."/>
            <person name="Meng S."/>
            <person name="Li G."/>
            <person name="Viehrig K."/>
            <person name="Ye F."/>
            <person name="Su P."/>
            <person name="Kiefer A.F."/>
            <person name="Nichols A."/>
            <person name="Cepeda A.J."/>
            <person name="Yan W."/>
            <person name="Fan B."/>
            <person name="Jiang Y."/>
            <person name="Adhikari A."/>
            <person name="Zheng C.-J."/>
            <person name="Schuster L."/>
            <person name="Cowan T.M."/>
            <person name="Smanski M.J."/>
            <person name="Chevrette M.G."/>
            <person name="De Carvalho L.P.S."/>
            <person name="Shen B."/>
        </authorList>
    </citation>
    <scope>NUCLEOTIDE SEQUENCE [LARGE SCALE GENOMIC DNA]</scope>
    <source>
        <strain evidence="2 3">NPDC045705</strain>
    </source>
</reference>
<proteinExistence type="predicted"/>
<dbReference type="Proteomes" id="UP001551210">
    <property type="component" value="Unassembled WGS sequence"/>
</dbReference>